<dbReference type="PANTHER" id="PTHR23028">
    <property type="entry name" value="ACETYLTRANSFERASE"/>
    <property type="match status" value="1"/>
</dbReference>
<feature type="transmembrane region" description="Helical" evidence="2">
    <location>
        <begin position="195"/>
        <end position="220"/>
    </location>
</feature>
<evidence type="ECO:0000313" key="4">
    <source>
        <dbReference type="EMBL" id="TNC34844.1"/>
    </source>
</evidence>
<comment type="caution">
    <text evidence="4">The sequence shown here is derived from an EMBL/GenBank/DDBJ whole genome shotgun (WGS) entry which is preliminary data.</text>
</comment>
<dbReference type="AlphaFoldDB" id="A0A5C4MD04"/>
<feature type="domain" description="Acyltransferase 3" evidence="3">
    <location>
        <begin position="35"/>
        <end position="386"/>
    </location>
</feature>
<dbReference type="OrthoDB" id="5242306at2"/>
<dbReference type="InterPro" id="IPR050879">
    <property type="entry name" value="Acyltransferase_3"/>
</dbReference>
<feature type="transmembrane region" description="Helical" evidence="2">
    <location>
        <begin position="112"/>
        <end position="130"/>
    </location>
</feature>
<feature type="transmembrane region" description="Helical" evidence="2">
    <location>
        <begin position="226"/>
        <end position="246"/>
    </location>
</feature>
<dbReference type="EMBL" id="VDFR01000151">
    <property type="protein sequence ID" value="TNC34844.1"/>
    <property type="molecule type" value="Genomic_DNA"/>
</dbReference>
<dbReference type="GO" id="GO:0016747">
    <property type="term" value="F:acyltransferase activity, transferring groups other than amino-acyl groups"/>
    <property type="evidence" value="ECO:0007669"/>
    <property type="project" value="InterPro"/>
</dbReference>
<sequence length="427" mass="46555">MRDEPADRQPGGGPVSGTPPAAGIERHRLPDHAYPGLDTLRAFGALAVIVTHVAFSTGHYQTEYVGGLLARLDVGVAIFFVLSGFLLGRPFLRAMRDRGRRPATGRYLWRRFLRIWPTFALAVVAAMLLLPDQDLSPAGWLRSLTLTRLVTVGYDFPHGLTQMWSLEVEVAFYLLLPVLAWVVAHTVTRKRWRPLAVAVVLVALGAVSVVWTGGAAQVVAPHAVSAATWLPSYLAWFAAGMLLALVDLQPRSTWAARARGAAASPGALWVTVLGLMLVASTPAAGALELIPETNGQRMMRVVLFTAISTLIVLPAIFARSDSPYARFLAWKPLRYLGVISYASFCFHLIVLELAFRWLDIPQFTGSFAVILLATLVGTLVVSVAVYELVERPLERARNLSLRRRTGRSRKPPTEVAATTPSDASANH</sequence>
<feature type="compositionally biased region" description="Basic residues" evidence="1">
    <location>
        <begin position="401"/>
        <end position="410"/>
    </location>
</feature>
<gene>
    <name evidence="4" type="ORF">FHE65_27445</name>
</gene>
<dbReference type="GO" id="GO:0016020">
    <property type="term" value="C:membrane"/>
    <property type="evidence" value="ECO:0007669"/>
    <property type="project" value="TreeGrafter"/>
</dbReference>
<feature type="transmembrane region" description="Helical" evidence="2">
    <location>
        <begin position="338"/>
        <end position="358"/>
    </location>
</feature>
<keyword evidence="2" id="KW-1133">Transmembrane helix</keyword>
<feature type="transmembrane region" description="Helical" evidence="2">
    <location>
        <begin position="364"/>
        <end position="389"/>
    </location>
</feature>
<organism evidence="4 5">
    <name type="scientific">Mumia zhuanghuii</name>
    <dbReference type="NCBI Taxonomy" id="2585211"/>
    <lineage>
        <taxon>Bacteria</taxon>
        <taxon>Bacillati</taxon>
        <taxon>Actinomycetota</taxon>
        <taxon>Actinomycetes</taxon>
        <taxon>Propionibacteriales</taxon>
        <taxon>Nocardioidaceae</taxon>
        <taxon>Mumia</taxon>
    </lineage>
</organism>
<dbReference type="PANTHER" id="PTHR23028:SF53">
    <property type="entry name" value="ACYL_TRANSF_3 DOMAIN-CONTAINING PROTEIN"/>
    <property type="match status" value="1"/>
</dbReference>
<keyword evidence="4" id="KW-0808">Transferase</keyword>
<dbReference type="Pfam" id="PF01757">
    <property type="entry name" value="Acyl_transf_3"/>
    <property type="match status" value="1"/>
</dbReference>
<feature type="transmembrane region" description="Helical" evidence="2">
    <location>
        <begin position="170"/>
        <end position="188"/>
    </location>
</feature>
<feature type="transmembrane region" description="Helical" evidence="2">
    <location>
        <begin position="299"/>
        <end position="317"/>
    </location>
</feature>
<feature type="region of interest" description="Disordered" evidence="1">
    <location>
        <begin position="1"/>
        <end position="24"/>
    </location>
</feature>
<keyword evidence="2" id="KW-0812">Transmembrane</keyword>
<feature type="transmembrane region" description="Helical" evidence="2">
    <location>
        <begin position="42"/>
        <end position="62"/>
    </location>
</feature>
<feature type="compositionally biased region" description="Polar residues" evidence="1">
    <location>
        <begin position="416"/>
        <end position="427"/>
    </location>
</feature>
<feature type="transmembrane region" description="Helical" evidence="2">
    <location>
        <begin position="267"/>
        <end position="287"/>
    </location>
</feature>
<name>A0A5C4MD04_9ACTN</name>
<protein>
    <submittedName>
        <fullName evidence="4">Acyltransferase</fullName>
    </submittedName>
</protein>
<keyword evidence="4" id="KW-0012">Acyltransferase</keyword>
<evidence type="ECO:0000313" key="5">
    <source>
        <dbReference type="Proteomes" id="UP000306740"/>
    </source>
</evidence>
<feature type="transmembrane region" description="Helical" evidence="2">
    <location>
        <begin position="74"/>
        <end position="92"/>
    </location>
</feature>
<accession>A0A5C4MD04</accession>
<evidence type="ECO:0000259" key="3">
    <source>
        <dbReference type="Pfam" id="PF01757"/>
    </source>
</evidence>
<dbReference type="Proteomes" id="UP000306740">
    <property type="component" value="Unassembled WGS sequence"/>
</dbReference>
<keyword evidence="2" id="KW-0472">Membrane</keyword>
<evidence type="ECO:0000256" key="2">
    <source>
        <dbReference type="SAM" id="Phobius"/>
    </source>
</evidence>
<dbReference type="InterPro" id="IPR002656">
    <property type="entry name" value="Acyl_transf_3_dom"/>
</dbReference>
<dbReference type="GO" id="GO:0009103">
    <property type="term" value="P:lipopolysaccharide biosynthetic process"/>
    <property type="evidence" value="ECO:0007669"/>
    <property type="project" value="TreeGrafter"/>
</dbReference>
<feature type="region of interest" description="Disordered" evidence="1">
    <location>
        <begin position="401"/>
        <end position="427"/>
    </location>
</feature>
<evidence type="ECO:0000256" key="1">
    <source>
        <dbReference type="SAM" id="MobiDB-lite"/>
    </source>
</evidence>
<reference evidence="4 5" key="1">
    <citation type="submission" date="2019-05" db="EMBL/GenBank/DDBJ databases">
        <title>Mumia sp. nov., isolated from the intestinal contents of plateau pika (Ochotona curzoniae) in the Qinghai-Tibet plateau of China.</title>
        <authorList>
            <person name="Tian Z."/>
        </authorList>
    </citation>
    <scope>NUCLEOTIDE SEQUENCE [LARGE SCALE GENOMIC DNA]</scope>
    <source>
        <strain evidence="5">527</strain>
    </source>
</reference>
<proteinExistence type="predicted"/>